<sequence>MTDGDLIKALRCCSDPWTEDKCPCEDCPIPKERVGTEEDMCDEYLMRLAAERLEELTSKE</sequence>
<proteinExistence type="predicted"/>
<name>A0A8S5MZ52_9CAUD</name>
<dbReference type="EMBL" id="BK015023">
    <property type="protein sequence ID" value="DAD87625.1"/>
    <property type="molecule type" value="Genomic_DNA"/>
</dbReference>
<reference evidence="1" key="1">
    <citation type="journal article" date="2021" name="Proc. Natl. Acad. Sci. U.S.A.">
        <title>A Catalog of Tens of Thousands of Viruses from Human Metagenomes Reveals Hidden Associations with Chronic Diseases.</title>
        <authorList>
            <person name="Tisza M.J."/>
            <person name="Buck C.B."/>
        </authorList>
    </citation>
    <scope>NUCLEOTIDE SEQUENCE</scope>
    <source>
        <strain evidence="1">CtoMB99</strain>
    </source>
</reference>
<evidence type="ECO:0000313" key="1">
    <source>
        <dbReference type="EMBL" id="DAD87625.1"/>
    </source>
</evidence>
<protein>
    <submittedName>
        <fullName evidence="1">Uncharacterized protein</fullName>
    </submittedName>
</protein>
<accession>A0A8S5MZ52</accession>
<organism evidence="1">
    <name type="scientific">Siphoviridae sp. ctoMB99</name>
    <dbReference type="NCBI Taxonomy" id="2826459"/>
    <lineage>
        <taxon>Viruses</taxon>
        <taxon>Duplodnaviria</taxon>
        <taxon>Heunggongvirae</taxon>
        <taxon>Uroviricota</taxon>
        <taxon>Caudoviricetes</taxon>
    </lineage>
</organism>